<dbReference type="InterPro" id="IPR048655">
    <property type="entry name" value="Irp3-like_C"/>
</dbReference>
<dbReference type="EC" id="2.3.1.-" evidence="5"/>
<evidence type="ECO:0000259" key="2">
    <source>
        <dbReference type="Pfam" id="PF08242"/>
    </source>
</evidence>
<dbReference type="Pfam" id="PF21390">
    <property type="entry name" value="Irp3-like_C"/>
    <property type="match status" value="1"/>
</dbReference>
<dbReference type="AlphaFoldDB" id="A0A2X3DW31"/>
<evidence type="ECO:0000259" key="1">
    <source>
        <dbReference type="Pfam" id="PF01408"/>
    </source>
</evidence>
<dbReference type="Pfam" id="PF08242">
    <property type="entry name" value="Methyltransf_12"/>
    <property type="match status" value="1"/>
</dbReference>
<dbReference type="EMBL" id="UASO01000011">
    <property type="protein sequence ID" value="SQC88325.1"/>
    <property type="molecule type" value="Genomic_DNA"/>
</dbReference>
<evidence type="ECO:0000313" key="5">
    <source>
        <dbReference type="EMBL" id="STU78966.1"/>
    </source>
</evidence>
<dbReference type="EMBL" id="UGLU01000003">
    <property type="protein sequence ID" value="STW25897.1"/>
    <property type="molecule type" value="Genomic_DNA"/>
</dbReference>
<dbReference type="InterPro" id="IPR029063">
    <property type="entry name" value="SAM-dependent_MTases_sf"/>
</dbReference>
<organism evidence="5 9">
    <name type="scientific">Klebsiella pneumoniae</name>
    <dbReference type="NCBI Taxonomy" id="573"/>
    <lineage>
        <taxon>Bacteria</taxon>
        <taxon>Pseudomonadati</taxon>
        <taxon>Pseudomonadota</taxon>
        <taxon>Gammaproteobacteria</taxon>
        <taxon>Enterobacterales</taxon>
        <taxon>Enterobacteriaceae</taxon>
        <taxon>Klebsiella/Raoultella group</taxon>
        <taxon>Klebsiella</taxon>
        <taxon>Klebsiella pneumoniae complex</taxon>
    </lineage>
</organism>
<dbReference type="InterPro" id="IPR010091">
    <property type="entry name" value="Thiazolinyl_imide_reductase"/>
</dbReference>
<dbReference type="Pfam" id="PF01408">
    <property type="entry name" value="GFO_IDH_MocA"/>
    <property type="match status" value="1"/>
</dbReference>
<protein>
    <submittedName>
        <fullName evidence="5">Thiazolinyl-S-HMWP1 reductase</fullName>
        <ecNumber evidence="5">2.3.1.-</ecNumber>
    </submittedName>
</protein>
<keyword evidence="5" id="KW-0012">Acyltransferase</keyword>
<sequence>MNAVPLKVLVCGSTFGQFWLAALQRYPLRFKVVGLLASGSARSRDCAQRYDIPLYTDIASLPEDIDLACVVLRATVMGGAGSVLAQQLMARRIHIIQEQPVHHDEVVANLRSAREFGVQYRVGNLYPHLPAVQQFIQSAHRLLRRQKLQFIDAACASQVAFPLIAILVEALGAPRPWQFHAQAQLPEAPFQVVQGQLAGIPLTLSVHNEVDPQDPDNHFQLLQQITLGLPAGRLSLIDTHGPVMWFPRLHIPEAVKRDRDFSSPQSAHLMEDTSAIIGEVQRASWRTTLAEHWPEAIAQDLLALAESILSPEAPHWSPQSLLAQCQMWQALTKTLGYPRLNPDQRFEPLARTLLPVTTGLEPKATPQWDFTQRAELLVSGITAQQVTDFVARMDEACLNAMLFSLQQGGALTHPDQGHDLPGILQQLQVAEAHHALIGRWLMLLADAGLVMQRGAHYFSRRTIGYTELHHSWQAVHRVWDNRLGSATFIDYLWQNAEKLGELMCGEQKAALLLFPEGRNDIADAVYRHTITARYLNTLIADWVLKQLSQRTAPLKVLEIGAGTGATTERVRERLHEVYGETPPLNWLFSDVSRFFLVNAQQRYSHLSWLSTALIDIDRPLTEQGIAADSQDLLVMAGVLNNARNSEQTIRWLAEVLQPGGAMLITEPTREHLEILTSQAFMMPPPQDDRQRSEQRFLSPEQWQDLLQRAGLICEACLPDEGHVLAPLGQRLFIARRPGNA</sequence>
<dbReference type="CDD" id="cd02440">
    <property type="entry name" value="AdoMet_MTases"/>
    <property type="match status" value="1"/>
</dbReference>
<dbReference type="InterPro" id="IPR013217">
    <property type="entry name" value="Methyltransf_12"/>
</dbReference>
<dbReference type="Gene3D" id="3.40.50.150">
    <property type="entry name" value="Vaccinia Virus protein VP39"/>
    <property type="match status" value="1"/>
</dbReference>
<feature type="domain" description="Gfo/Idh/MocA-like oxidoreductase N-terminal" evidence="1">
    <location>
        <begin position="6"/>
        <end position="123"/>
    </location>
</feature>
<dbReference type="SUPFAM" id="SSF53335">
    <property type="entry name" value="S-adenosyl-L-methionine-dependent methyltransferases"/>
    <property type="match status" value="1"/>
</dbReference>
<proteinExistence type="predicted"/>
<evidence type="ECO:0000313" key="6">
    <source>
        <dbReference type="EMBL" id="STW25897.1"/>
    </source>
</evidence>
<dbReference type="GO" id="GO:0000166">
    <property type="term" value="F:nucleotide binding"/>
    <property type="evidence" value="ECO:0007669"/>
    <property type="project" value="InterPro"/>
</dbReference>
<dbReference type="Proteomes" id="UP000254387">
    <property type="component" value="Unassembled WGS sequence"/>
</dbReference>
<dbReference type="InterPro" id="IPR036291">
    <property type="entry name" value="NAD(P)-bd_dom_sf"/>
</dbReference>
<feature type="domain" description="Thiazolinyl imine reductase-like C-terminal" evidence="3">
    <location>
        <begin position="147"/>
        <end position="245"/>
    </location>
</feature>
<dbReference type="Gene3D" id="3.30.360.10">
    <property type="entry name" value="Dihydrodipicolinate Reductase, domain 2"/>
    <property type="match status" value="1"/>
</dbReference>
<evidence type="ECO:0000313" key="9">
    <source>
        <dbReference type="Proteomes" id="UP000254387"/>
    </source>
</evidence>
<evidence type="ECO:0000313" key="8">
    <source>
        <dbReference type="Proteomes" id="UP000254141"/>
    </source>
</evidence>
<dbReference type="Proteomes" id="UP000254141">
    <property type="component" value="Unassembled WGS sequence"/>
</dbReference>
<gene>
    <name evidence="5" type="primary">ybtU_1</name>
    <name evidence="4" type="synonym">ybtU</name>
    <name evidence="6" type="synonym">ybtU_2</name>
    <name evidence="6" type="ORF">NCTC5051_05691</name>
    <name evidence="5" type="ORF">NCTC5053_00284</name>
    <name evidence="4" type="ORF">NCTC9645_06470</name>
</gene>
<evidence type="ECO:0000313" key="7">
    <source>
        <dbReference type="Proteomes" id="UP000250675"/>
    </source>
</evidence>
<name>A0A2X3DW31_KLEPN</name>
<reference evidence="7 8" key="1">
    <citation type="submission" date="2018-06" db="EMBL/GenBank/DDBJ databases">
        <authorList>
            <consortium name="Pathogen Informatics"/>
            <person name="Doyle S."/>
        </authorList>
    </citation>
    <scope>NUCLEOTIDE SEQUENCE [LARGE SCALE GENOMIC DNA]</scope>
    <source>
        <strain evidence="6 8">NCTC5051</strain>
        <strain evidence="5 9">NCTC5053</strain>
        <strain evidence="4 7">NCTC9645</strain>
    </source>
</reference>
<dbReference type="GO" id="GO:0016746">
    <property type="term" value="F:acyltransferase activity"/>
    <property type="evidence" value="ECO:0007669"/>
    <property type="project" value="UniProtKB-KW"/>
</dbReference>
<dbReference type="Gene3D" id="3.40.50.720">
    <property type="entry name" value="NAD(P)-binding Rossmann-like Domain"/>
    <property type="match status" value="1"/>
</dbReference>
<feature type="domain" description="Methyltransferase type 12" evidence="2">
    <location>
        <begin position="557"/>
        <end position="661"/>
    </location>
</feature>
<dbReference type="NCBIfam" id="TIGR01761">
    <property type="entry name" value="thiaz-red"/>
    <property type="match status" value="1"/>
</dbReference>
<evidence type="ECO:0000313" key="4">
    <source>
        <dbReference type="EMBL" id="SQC88325.1"/>
    </source>
</evidence>
<evidence type="ECO:0000259" key="3">
    <source>
        <dbReference type="Pfam" id="PF21390"/>
    </source>
</evidence>
<keyword evidence="5" id="KW-0808">Transferase</keyword>
<dbReference type="InterPro" id="IPR000683">
    <property type="entry name" value="Gfo/Idh/MocA-like_OxRdtase_N"/>
</dbReference>
<dbReference type="Proteomes" id="UP000250675">
    <property type="component" value="Unassembled WGS sequence"/>
</dbReference>
<accession>A0A2X3DW31</accession>
<dbReference type="EMBL" id="UGMN01000002">
    <property type="protein sequence ID" value="STU78966.1"/>
    <property type="molecule type" value="Genomic_DNA"/>
</dbReference>
<dbReference type="SUPFAM" id="SSF51735">
    <property type="entry name" value="NAD(P)-binding Rossmann-fold domains"/>
    <property type="match status" value="1"/>
</dbReference>